<feature type="domain" description="Putative Flp pilus-assembly TadG-like N-terminal" evidence="1">
    <location>
        <begin position="10"/>
        <end position="57"/>
    </location>
</feature>
<protein>
    <submittedName>
        <fullName evidence="2">Putative Flp pilus-assembly TadE/G-like</fullName>
    </submittedName>
</protein>
<accession>A0A1H7BTD7</accession>
<keyword evidence="3" id="KW-1185">Reference proteome</keyword>
<dbReference type="STRING" id="84035.SAMN05660742_11764"/>
<reference evidence="2 3" key="1">
    <citation type="submission" date="2016-10" db="EMBL/GenBank/DDBJ databases">
        <authorList>
            <person name="de Groot N.N."/>
        </authorList>
    </citation>
    <scope>NUCLEOTIDE SEQUENCE [LARGE SCALE GENOMIC DNA]</scope>
    <source>
        <strain evidence="2 3">DSM 2179</strain>
    </source>
</reference>
<gene>
    <name evidence="2" type="ORF">SAMN05660742_11764</name>
</gene>
<organism evidence="2 3">
    <name type="scientific">Propionispira arboris</name>
    <dbReference type="NCBI Taxonomy" id="84035"/>
    <lineage>
        <taxon>Bacteria</taxon>
        <taxon>Bacillati</taxon>
        <taxon>Bacillota</taxon>
        <taxon>Negativicutes</taxon>
        <taxon>Selenomonadales</taxon>
        <taxon>Selenomonadaceae</taxon>
        <taxon>Propionispira</taxon>
    </lineage>
</organism>
<dbReference type="AlphaFoldDB" id="A0A1H7BTD7"/>
<dbReference type="InterPro" id="IPR028087">
    <property type="entry name" value="Tad_N"/>
</dbReference>
<proteinExistence type="predicted"/>
<dbReference type="RefSeq" id="WP_019553797.1">
    <property type="nucleotide sequence ID" value="NZ_FNZK01000017.1"/>
</dbReference>
<evidence type="ECO:0000259" key="1">
    <source>
        <dbReference type="Pfam" id="PF13400"/>
    </source>
</evidence>
<dbReference type="Proteomes" id="UP000199662">
    <property type="component" value="Unassembled WGS sequence"/>
</dbReference>
<evidence type="ECO:0000313" key="3">
    <source>
        <dbReference type="Proteomes" id="UP000199662"/>
    </source>
</evidence>
<sequence>MNFLRFKQKGSVFILMAITIPFLLLSSAIAVDVGALYVQRSHMQNIADAAALAGASQLQTSESAAKSLAQNYGKKNGETIPDGQITFLTDGTTKKIRVDINKDAPLLFFKYFQDILGTNIIPPFTLTVHAIAASTGNTPGIFDHSIISGGTGTFYLLGQYGSGNEVFKGPIHVNGTFQFDRNSENGYGSDNLPSGGIQINAPISISARQYNIGGLNKPANQVFTSDFTYGTPTIDITANNPVIAAKITSLTNTANTFSSNNIASAAGGSAINALAATTPLYVNGSLSYTNIISGPYGNSGIVKNDLVIVTTSDMNLSFTSVTFDPTATITLISLNGNITINNSPQSNPLLHVNMLAPKGSITIQGGGPETLDGYLIAQNLNLGNGNITYKNSKGSTSGSSNGNAVSLVE</sequence>
<dbReference type="EMBL" id="FNZK01000017">
    <property type="protein sequence ID" value="SEJ79597.1"/>
    <property type="molecule type" value="Genomic_DNA"/>
</dbReference>
<name>A0A1H7BTD7_9FIRM</name>
<dbReference type="Pfam" id="PF13400">
    <property type="entry name" value="Tad"/>
    <property type="match status" value="1"/>
</dbReference>
<evidence type="ECO:0000313" key="2">
    <source>
        <dbReference type="EMBL" id="SEJ79597.1"/>
    </source>
</evidence>